<dbReference type="PANTHER" id="PTHR13100">
    <property type="entry name" value="CELL GROWTH-REGULATING NUCLEOLAR PROTEIN LYAR"/>
    <property type="match status" value="1"/>
</dbReference>
<keyword evidence="5" id="KW-0862">Zinc</keyword>
<evidence type="ECO:0000256" key="1">
    <source>
        <dbReference type="ARBA" id="ARBA00004123"/>
    </source>
</evidence>
<dbReference type="EMBL" id="CAJVRM010000360">
    <property type="protein sequence ID" value="CAG8980128.1"/>
    <property type="molecule type" value="Genomic_DNA"/>
</dbReference>
<dbReference type="PANTHER" id="PTHR13100:SF10">
    <property type="entry name" value="CELL GROWTH-REGULATING NUCLEOLAR PROTEIN"/>
    <property type="match status" value="1"/>
</dbReference>
<dbReference type="InterPro" id="IPR039999">
    <property type="entry name" value="LYAR"/>
</dbReference>
<evidence type="ECO:0000256" key="9">
    <source>
        <dbReference type="SAM" id="MobiDB-lite"/>
    </source>
</evidence>
<dbReference type="GO" id="GO:0005730">
    <property type="term" value="C:nucleolus"/>
    <property type="evidence" value="ECO:0007669"/>
    <property type="project" value="TreeGrafter"/>
</dbReference>
<dbReference type="InterPro" id="IPR036236">
    <property type="entry name" value="Znf_C2H2_sf"/>
</dbReference>
<sequence length="528" mass="60066">MHHDLATLHLSATARKPWPLPVVSPLNLPKIGFEVSWNILLHLLPTPCAPTSSPTPRPLLLSQSQHRLITIIPYRRPSLKREAQETNPQTATHHLFTMVSFSCEACGDVLTKKKLDPHRNQCRGASFTCLDCMVHFQGNEYRAHTSCISEAQKYQGALYRPEKEKKNRSNNNSNNNISQALVPHKAYVEDADEYNNSQLAIVAMPEAPEPPSAAPEFAMDADPVNVFDFLVGETPNVSRMALPVPESMMIEDAPQENNDRELVRVHFEDYRAEDGDYEEYQDAPNAAYETPAPKQERERERRKEKKDRELTREEKKDKKRKRLHVETRDLSPKEGDEEMTDAPPVLHSGLTGGLKGLLSRPSVFPPSPDYSGGDAENSSPGSPLKKTKHSKRGRSRVDTISNNLMALISTRREHSSEERPKRKHRKHRETSAKSSRKLIEYKPMHDNGAINQGDSQLVVYKPRSELLLEFVKKGPESDRGMSMHKALKRYHRERNATGTGLSKGDEEKELWRSLRMKRNDRGEIVLFM</sequence>
<dbReference type="PROSITE" id="PS51804">
    <property type="entry name" value="ZF_C2HC_LYAR"/>
    <property type="match status" value="2"/>
</dbReference>
<reference evidence="11" key="1">
    <citation type="submission" date="2021-07" db="EMBL/GenBank/DDBJ databases">
        <authorList>
            <person name="Durling M."/>
        </authorList>
    </citation>
    <scope>NUCLEOTIDE SEQUENCE</scope>
</reference>
<evidence type="ECO:0000256" key="5">
    <source>
        <dbReference type="ARBA" id="ARBA00022833"/>
    </source>
</evidence>
<feature type="compositionally biased region" description="Basic and acidic residues" evidence="9">
    <location>
        <begin position="324"/>
        <end position="334"/>
    </location>
</feature>
<keyword evidence="3" id="KW-0677">Repeat</keyword>
<dbReference type="InterPro" id="IPR014898">
    <property type="entry name" value="Znf_C2H2_LYAR"/>
</dbReference>
<feature type="compositionally biased region" description="Basic residues" evidence="9">
    <location>
        <begin position="385"/>
        <end position="394"/>
    </location>
</feature>
<dbReference type="OrthoDB" id="21474at2759"/>
<feature type="region of interest" description="Disordered" evidence="9">
    <location>
        <begin position="274"/>
        <end position="435"/>
    </location>
</feature>
<evidence type="ECO:0000313" key="11">
    <source>
        <dbReference type="EMBL" id="CAG8980128.1"/>
    </source>
</evidence>
<accession>A0A9N9PZ49</accession>
<keyword evidence="12" id="KW-1185">Reference proteome</keyword>
<dbReference type="GO" id="GO:0006364">
    <property type="term" value="P:rRNA processing"/>
    <property type="evidence" value="ECO:0007669"/>
    <property type="project" value="TreeGrafter"/>
</dbReference>
<comment type="caution">
    <text evidence="11">The sequence shown here is derived from an EMBL/GenBank/DDBJ whole genome shotgun (WGS) entry which is preliminary data.</text>
</comment>
<evidence type="ECO:0000256" key="7">
    <source>
        <dbReference type="ARBA" id="ARBA00061084"/>
    </source>
</evidence>
<keyword evidence="6" id="KW-0539">Nucleus</keyword>
<organism evidence="11 12">
    <name type="scientific">Hymenoscyphus albidus</name>
    <dbReference type="NCBI Taxonomy" id="595503"/>
    <lineage>
        <taxon>Eukaryota</taxon>
        <taxon>Fungi</taxon>
        <taxon>Dikarya</taxon>
        <taxon>Ascomycota</taxon>
        <taxon>Pezizomycotina</taxon>
        <taxon>Leotiomycetes</taxon>
        <taxon>Helotiales</taxon>
        <taxon>Helotiaceae</taxon>
        <taxon>Hymenoscyphus</taxon>
    </lineage>
</organism>
<dbReference type="GO" id="GO:0000122">
    <property type="term" value="P:negative regulation of transcription by RNA polymerase II"/>
    <property type="evidence" value="ECO:0007669"/>
    <property type="project" value="TreeGrafter"/>
</dbReference>
<comment type="subcellular location">
    <subcellularLocation>
        <location evidence="1">Nucleus</location>
    </subcellularLocation>
</comment>
<evidence type="ECO:0000259" key="10">
    <source>
        <dbReference type="Pfam" id="PF08790"/>
    </source>
</evidence>
<feature type="domain" description="Zinc finger C2H2 LYAR-type" evidence="10">
    <location>
        <begin position="127"/>
        <end position="154"/>
    </location>
</feature>
<feature type="compositionally biased region" description="Basic and acidic residues" evidence="9">
    <location>
        <begin position="410"/>
        <end position="420"/>
    </location>
</feature>
<dbReference type="AlphaFoldDB" id="A0A9N9PZ49"/>
<gene>
    <name evidence="11" type="ORF">HYALB_00013613</name>
</gene>
<dbReference type="Pfam" id="PF08790">
    <property type="entry name" value="zf-LYAR"/>
    <property type="match status" value="1"/>
</dbReference>
<proteinExistence type="inferred from homology"/>
<evidence type="ECO:0000256" key="2">
    <source>
        <dbReference type="ARBA" id="ARBA00022723"/>
    </source>
</evidence>
<dbReference type="SUPFAM" id="SSF57667">
    <property type="entry name" value="beta-beta-alpha zinc fingers"/>
    <property type="match status" value="2"/>
</dbReference>
<evidence type="ECO:0000256" key="8">
    <source>
        <dbReference type="PROSITE-ProRule" id="PRU01145"/>
    </source>
</evidence>
<dbReference type="GO" id="GO:0003677">
    <property type="term" value="F:DNA binding"/>
    <property type="evidence" value="ECO:0007669"/>
    <property type="project" value="InterPro"/>
</dbReference>
<dbReference type="Gene3D" id="3.30.1490.490">
    <property type="match status" value="1"/>
</dbReference>
<protein>
    <recommendedName>
        <fullName evidence="10">Zinc finger C2H2 LYAR-type domain-containing protein</fullName>
    </recommendedName>
</protein>
<keyword evidence="4 8" id="KW-0863">Zinc-finger</keyword>
<dbReference type="Proteomes" id="UP000701801">
    <property type="component" value="Unassembled WGS sequence"/>
</dbReference>
<evidence type="ECO:0000256" key="4">
    <source>
        <dbReference type="ARBA" id="ARBA00022771"/>
    </source>
</evidence>
<name>A0A9N9PZ49_9HELO</name>
<evidence type="ECO:0000313" key="12">
    <source>
        <dbReference type="Proteomes" id="UP000701801"/>
    </source>
</evidence>
<dbReference type="GO" id="GO:0008270">
    <property type="term" value="F:zinc ion binding"/>
    <property type="evidence" value="ECO:0007669"/>
    <property type="project" value="UniProtKB-KW"/>
</dbReference>
<evidence type="ECO:0000256" key="3">
    <source>
        <dbReference type="ARBA" id="ARBA00022737"/>
    </source>
</evidence>
<evidence type="ECO:0000256" key="6">
    <source>
        <dbReference type="ARBA" id="ARBA00023242"/>
    </source>
</evidence>
<comment type="similarity">
    <text evidence="7">Belongs to the UPF0743 family.</text>
</comment>
<dbReference type="FunFam" id="3.30.1490.490:FF:000001">
    <property type="entry name" value="cell growth-regulating nucleolar protein-like"/>
    <property type="match status" value="1"/>
</dbReference>
<feature type="compositionally biased region" description="Basic and acidic residues" evidence="9">
    <location>
        <begin position="294"/>
        <end position="316"/>
    </location>
</feature>
<keyword evidence="2" id="KW-0479">Metal-binding</keyword>